<keyword evidence="10 11" id="KW-0100">Branched-chain amino acid biosynthesis</keyword>
<dbReference type="InterPro" id="IPR029035">
    <property type="entry name" value="DHS-like_NAD/FAD-binding_dom"/>
</dbReference>
<dbReference type="InterPro" id="IPR011766">
    <property type="entry name" value="TPP_enzyme_TPP-bd"/>
</dbReference>
<comment type="catalytic activity">
    <reaction evidence="11">
        <text>2 pyruvate + H(+) = (2S)-2-acetolactate + CO2</text>
        <dbReference type="Rhea" id="RHEA:25249"/>
        <dbReference type="ChEBI" id="CHEBI:15361"/>
        <dbReference type="ChEBI" id="CHEBI:15378"/>
        <dbReference type="ChEBI" id="CHEBI:16526"/>
        <dbReference type="ChEBI" id="CHEBI:58476"/>
        <dbReference type="EC" id="2.2.1.6"/>
    </reaction>
</comment>
<dbReference type="GO" id="GO:0009097">
    <property type="term" value="P:isoleucine biosynthetic process"/>
    <property type="evidence" value="ECO:0007669"/>
    <property type="project" value="UniProtKB-UniPathway"/>
</dbReference>
<evidence type="ECO:0000256" key="5">
    <source>
        <dbReference type="ARBA" id="ARBA00022605"/>
    </source>
</evidence>
<dbReference type="CDD" id="cd02015">
    <property type="entry name" value="TPP_AHAS"/>
    <property type="match status" value="1"/>
</dbReference>
<keyword evidence="9 11" id="KW-0786">Thiamine pyrophosphate</keyword>
<dbReference type="InterPro" id="IPR039368">
    <property type="entry name" value="AHAS_TPP"/>
</dbReference>
<dbReference type="InterPro" id="IPR012846">
    <property type="entry name" value="Acetolactate_synth_lsu"/>
</dbReference>
<proteinExistence type="inferred from homology"/>
<evidence type="ECO:0000256" key="10">
    <source>
        <dbReference type="ARBA" id="ARBA00023304"/>
    </source>
</evidence>
<dbReference type="GO" id="GO:0000287">
    <property type="term" value="F:magnesium ion binding"/>
    <property type="evidence" value="ECO:0007669"/>
    <property type="project" value="UniProtKB-UniRule"/>
</dbReference>
<evidence type="ECO:0000256" key="7">
    <source>
        <dbReference type="ARBA" id="ARBA00022723"/>
    </source>
</evidence>
<dbReference type="InterPro" id="IPR012001">
    <property type="entry name" value="Thiamin_PyroP_enz_TPP-bd_dom"/>
</dbReference>
<dbReference type="Pfam" id="PF00205">
    <property type="entry name" value="TPP_enzyme_M"/>
    <property type="match status" value="1"/>
</dbReference>
<reference evidence="15 16" key="1">
    <citation type="submission" date="2016-10" db="EMBL/GenBank/DDBJ databases">
        <authorList>
            <person name="de Groot N.N."/>
        </authorList>
    </citation>
    <scope>NUCLEOTIDE SEQUENCE [LARGE SCALE GENOMIC DNA]</scope>
    <source>
        <strain evidence="15 16">AR32</strain>
    </source>
</reference>
<dbReference type="FunFam" id="3.40.50.970:FF:000007">
    <property type="entry name" value="Acetolactate synthase"/>
    <property type="match status" value="1"/>
</dbReference>
<feature type="domain" description="Thiamine pyrophosphate enzyme central" evidence="12">
    <location>
        <begin position="201"/>
        <end position="336"/>
    </location>
</feature>
<dbReference type="Gene3D" id="3.40.50.1220">
    <property type="entry name" value="TPP-binding domain"/>
    <property type="match status" value="1"/>
</dbReference>
<name>A0A1H5WEL5_XYLRU</name>
<feature type="domain" description="Thiamine pyrophosphate enzyme N-terminal TPP-binding" evidence="14">
    <location>
        <begin position="7"/>
        <end position="126"/>
    </location>
</feature>
<feature type="domain" description="Thiamine pyrophosphate enzyme TPP-binding" evidence="13">
    <location>
        <begin position="397"/>
        <end position="544"/>
    </location>
</feature>
<dbReference type="AlphaFoldDB" id="A0A1H5WEL5"/>
<evidence type="ECO:0000259" key="14">
    <source>
        <dbReference type="Pfam" id="PF02776"/>
    </source>
</evidence>
<evidence type="ECO:0000256" key="2">
    <source>
        <dbReference type="ARBA" id="ARBA00005025"/>
    </source>
</evidence>
<dbReference type="NCBIfam" id="TIGR00118">
    <property type="entry name" value="acolac_lg"/>
    <property type="match status" value="1"/>
</dbReference>
<dbReference type="GO" id="GO:0030976">
    <property type="term" value="F:thiamine pyrophosphate binding"/>
    <property type="evidence" value="ECO:0007669"/>
    <property type="project" value="UniProtKB-UniRule"/>
</dbReference>
<keyword evidence="6 11" id="KW-0808">Transferase</keyword>
<comment type="pathway">
    <text evidence="2 11">Amino-acid biosynthesis; L-valine biosynthesis; L-valine from pyruvate: step 1/4.</text>
</comment>
<evidence type="ECO:0000256" key="4">
    <source>
        <dbReference type="ARBA" id="ARBA00013145"/>
    </source>
</evidence>
<dbReference type="EMBL" id="FNUV01000006">
    <property type="protein sequence ID" value="SEF97925.1"/>
    <property type="molecule type" value="Genomic_DNA"/>
</dbReference>
<evidence type="ECO:0000259" key="13">
    <source>
        <dbReference type="Pfam" id="PF02775"/>
    </source>
</evidence>
<evidence type="ECO:0000256" key="11">
    <source>
        <dbReference type="RuleBase" id="RU003591"/>
    </source>
</evidence>
<dbReference type="GO" id="GO:0005948">
    <property type="term" value="C:acetolactate synthase complex"/>
    <property type="evidence" value="ECO:0007669"/>
    <property type="project" value="TreeGrafter"/>
</dbReference>
<accession>A0A1H5WEL5</accession>
<dbReference type="RefSeq" id="WP_091768341.1">
    <property type="nucleotide sequence ID" value="NZ_FNUV01000006.1"/>
</dbReference>
<dbReference type="InterPro" id="IPR012000">
    <property type="entry name" value="Thiamin_PyroP_enz_cen_dom"/>
</dbReference>
<dbReference type="PROSITE" id="PS00187">
    <property type="entry name" value="TPP_ENZYMES"/>
    <property type="match status" value="1"/>
</dbReference>
<dbReference type="Gene3D" id="3.40.50.970">
    <property type="match status" value="2"/>
</dbReference>
<evidence type="ECO:0000256" key="1">
    <source>
        <dbReference type="ARBA" id="ARBA00004974"/>
    </source>
</evidence>
<dbReference type="InterPro" id="IPR045229">
    <property type="entry name" value="TPP_enz"/>
</dbReference>
<dbReference type="PANTHER" id="PTHR18968">
    <property type="entry name" value="THIAMINE PYROPHOSPHATE ENZYMES"/>
    <property type="match status" value="1"/>
</dbReference>
<dbReference type="UniPathway" id="UPA00047">
    <property type="reaction ID" value="UER00055"/>
</dbReference>
<dbReference type="Pfam" id="PF02775">
    <property type="entry name" value="TPP_enzyme_C"/>
    <property type="match status" value="1"/>
</dbReference>
<keyword evidence="8 11" id="KW-0460">Magnesium</keyword>
<comment type="pathway">
    <text evidence="1 11">Amino-acid biosynthesis; L-isoleucine biosynthesis; L-isoleucine from 2-oxobutanoate: step 1/4.</text>
</comment>
<protein>
    <recommendedName>
        <fullName evidence="4 11">Acetolactate synthase</fullName>
        <ecNumber evidence="4 11">2.2.1.6</ecNumber>
    </recommendedName>
</protein>
<evidence type="ECO:0000313" key="15">
    <source>
        <dbReference type="EMBL" id="SEF97925.1"/>
    </source>
</evidence>
<evidence type="ECO:0000256" key="3">
    <source>
        <dbReference type="ARBA" id="ARBA00007812"/>
    </source>
</evidence>
<evidence type="ECO:0000256" key="8">
    <source>
        <dbReference type="ARBA" id="ARBA00022842"/>
    </source>
</evidence>
<evidence type="ECO:0000313" key="16">
    <source>
        <dbReference type="Proteomes" id="UP000236735"/>
    </source>
</evidence>
<dbReference type="EC" id="2.2.1.6" evidence="4 11"/>
<dbReference type="CDD" id="cd07035">
    <property type="entry name" value="TPP_PYR_POX_like"/>
    <property type="match status" value="1"/>
</dbReference>
<dbReference type="Pfam" id="PF02776">
    <property type="entry name" value="TPP_enzyme_N"/>
    <property type="match status" value="1"/>
</dbReference>
<dbReference type="InterPro" id="IPR000399">
    <property type="entry name" value="TPP-bd_CS"/>
</dbReference>
<dbReference type="SUPFAM" id="SSF52467">
    <property type="entry name" value="DHS-like NAD/FAD-binding domain"/>
    <property type="match status" value="1"/>
</dbReference>
<dbReference type="GO" id="GO:0003984">
    <property type="term" value="F:acetolactate synthase activity"/>
    <property type="evidence" value="ECO:0007669"/>
    <property type="project" value="UniProtKB-EC"/>
</dbReference>
<dbReference type="FunFam" id="3.40.50.1220:FF:000008">
    <property type="entry name" value="Acetolactate synthase"/>
    <property type="match status" value="1"/>
</dbReference>
<organism evidence="15 16">
    <name type="scientific">Xylanibacter ruminicola</name>
    <name type="common">Prevotella ruminicola</name>
    <dbReference type="NCBI Taxonomy" id="839"/>
    <lineage>
        <taxon>Bacteria</taxon>
        <taxon>Pseudomonadati</taxon>
        <taxon>Bacteroidota</taxon>
        <taxon>Bacteroidia</taxon>
        <taxon>Bacteroidales</taxon>
        <taxon>Prevotellaceae</taxon>
        <taxon>Xylanibacter</taxon>
    </lineage>
</organism>
<comment type="cofactor">
    <cofactor evidence="11">
        <name>thiamine diphosphate</name>
        <dbReference type="ChEBI" id="CHEBI:58937"/>
    </cofactor>
    <text evidence="11">Binds 1 thiamine pyrophosphate per subunit.</text>
</comment>
<evidence type="ECO:0000259" key="12">
    <source>
        <dbReference type="Pfam" id="PF00205"/>
    </source>
</evidence>
<evidence type="ECO:0000256" key="6">
    <source>
        <dbReference type="ARBA" id="ARBA00022679"/>
    </source>
</evidence>
<dbReference type="InterPro" id="IPR029061">
    <property type="entry name" value="THDP-binding"/>
</dbReference>
<comment type="cofactor">
    <cofactor evidence="11">
        <name>Mg(2+)</name>
        <dbReference type="ChEBI" id="CHEBI:18420"/>
    </cofactor>
    <text evidence="11">Binds 1 Mg(2+) ion per subunit.</text>
</comment>
<dbReference type="PANTHER" id="PTHR18968:SF13">
    <property type="entry name" value="ACETOLACTATE SYNTHASE CATALYTIC SUBUNIT, MITOCHONDRIAL"/>
    <property type="match status" value="1"/>
</dbReference>
<sequence>MDKQKITGSEALMLALKAEGVKTIFGYPGGSIMPVYDALYDYTRGNKKAFDHILVRHEQAATHAAEGFARVSGEVGVALVTSGPGATNTLTGVADAMLDSTPIVVIAGQVPIGALGTDAFQEVDLVGVAQPISKWSYQIRHAEDIAWAVSRAFYIARSGRPGPVVLDFPKNAQTEMVEFEPEHVNFIRSYVAYPKLDMKAVREAADLINKAKKPLALVGQGVELGNAQNELIHFLEKADIPAGRTMLGLSALPSTHPLNVGMLGMHGNYAPNLKEQECDVLIAIGMRFSDRVTGNLKTYAKQAKIIHLDIDHSEIDKCVKTDVAIIADCKESLPALTELIDRNDHTGWRESFIPLQKKEYEKVIEPAIHPKEGPLLMGEVVNAVAEATQGDAVLVTDVGQNQLFATRYFKYPKKRSICTSGGLGTMGYGMPAAIGATFGAPGRTVVSFSGDGGFQMCIEELGTIMEQQCPVKMVMMNNHYLGNVRQWQDMFWKRRKSFTKMLNPNYELIARGYGIPYEAVVDRKDLSAAIERMLKTEGPYLLECAILEDDDVLPMTPPGMNIDDMMLEINV</sequence>
<comment type="similarity">
    <text evidence="3 11">Belongs to the TPP enzyme family.</text>
</comment>
<dbReference type="SUPFAM" id="SSF52518">
    <property type="entry name" value="Thiamin diphosphate-binding fold (THDP-binding)"/>
    <property type="match status" value="2"/>
</dbReference>
<keyword evidence="7 11" id="KW-0479">Metal-binding</keyword>
<gene>
    <name evidence="15" type="ORF">SAMN05216354_2304</name>
</gene>
<dbReference type="Proteomes" id="UP000236735">
    <property type="component" value="Unassembled WGS sequence"/>
</dbReference>
<evidence type="ECO:0000256" key="9">
    <source>
        <dbReference type="ARBA" id="ARBA00023052"/>
    </source>
</evidence>
<keyword evidence="5 11" id="KW-0028">Amino-acid biosynthesis</keyword>
<dbReference type="GO" id="GO:0009099">
    <property type="term" value="P:L-valine biosynthetic process"/>
    <property type="evidence" value="ECO:0007669"/>
    <property type="project" value="UniProtKB-UniPathway"/>
</dbReference>
<dbReference type="GO" id="GO:0050660">
    <property type="term" value="F:flavin adenine dinucleotide binding"/>
    <property type="evidence" value="ECO:0007669"/>
    <property type="project" value="InterPro"/>
</dbReference>
<dbReference type="UniPathway" id="UPA00049">
    <property type="reaction ID" value="UER00059"/>
</dbReference>